<comment type="similarity">
    <text evidence="9">Belongs to the FtsQ/DivIB family. FtsQ subfamily.</text>
</comment>
<dbReference type="Gene3D" id="3.40.50.11690">
    <property type="entry name" value="Cell division protein FtsQ/DivIB"/>
    <property type="match status" value="1"/>
</dbReference>
<comment type="subunit">
    <text evidence="9">Part of a complex composed of FtsB, FtsL and FtsQ.</text>
</comment>
<keyword evidence="2 9" id="KW-1003">Cell membrane</keyword>
<keyword evidence="5 9" id="KW-0812">Transmembrane</keyword>
<evidence type="ECO:0000256" key="2">
    <source>
        <dbReference type="ARBA" id="ARBA00022475"/>
    </source>
</evidence>
<evidence type="ECO:0000259" key="10">
    <source>
        <dbReference type="PROSITE" id="PS51779"/>
    </source>
</evidence>
<dbReference type="PANTHER" id="PTHR35851">
    <property type="entry name" value="CELL DIVISION PROTEIN FTSQ"/>
    <property type="match status" value="1"/>
</dbReference>
<keyword evidence="8 9" id="KW-0131">Cell cycle</keyword>
<feature type="domain" description="POTRA" evidence="10">
    <location>
        <begin position="43"/>
        <end position="116"/>
    </location>
</feature>
<dbReference type="RefSeq" id="WP_374640989.1">
    <property type="nucleotide sequence ID" value="NZ_JBHTBX010000002.1"/>
</dbReference>
<evidence type="ECO:0000256" key="9">
    <source>
        <dbReference type="HAMAP-Rule" id="MF_00911"/>
    </source>
</evidence>
<dbReference type="Proteomes" id="UP001596495">
    <property type="component" value="Unassembled WGS sequence"/>
</dbReference>
<evidence type="ECO:0000313" key="12">
    <source>
        <dbReference type="Proteomes" id="UP001596495"/>
    </source>
</evidence>
<keyword evidence="12" id="KW-1185">Reference proteome</keyword>
<evidence type="ECO:0000256" key="3">
    <source>
        <dbReference type="ARBA" id="ARBA00022519"/>
    </source>
</evidence>
<name>A0ABW2R650_9BURK</name>
<sequence>MTDAADLPLDIRLMSAATHALAVLAAVLCLGAVGTWLSRHPVWSVQGITVDGDLSHQSAVTLRAQLASQLRTALAPGFLAVDLQRVRQLFESAPWVRQAVVQREFPNRLRVTLTEHEAVAWWGEAGSGHLLSRLGEVFEATPDDGEGLPELAGPKEQAVLVWEAYQQLKTEFARLEMDVARLELDERGSWRTELDSGARLELGRGTVDEIMTRVRRYTTTLSQLTQRYPGAIESVDLRYPNGYALRMRGVTTLEDGEQPKKTPSKR</sequence>
<comment type="subcellular location">
    <subcellularLocation>
        <location evidence="9">Cell inner membrane</location>
        <topology evidence="9">Single-pass type II membrane protein</topology>
    </subcellularLocation>
    <subcellularLocation>
        <location evidence="1">Membrane</location>
    </subcellularLocation>
    <text evidence="9">Localizes to the division septum.</text>
</comment>
<proteinExistence type="inferred from homology"/>
<keyword evidence="7 9" id="KW-0472">Membrane</keyword>
<dbReference type="HAMAP" id="MF_00911">
    <property type="entry name" value="FtsQ_subfam"/>
    <property type="match status" value="1"/>
</dbReference>
<dbReference type="GO" id="GO:0051301">
    <property type="term" value="P:cell division"/>
    <property type="evidence" value="ECO:0007669"/>
    <property type="project" value="UniProtKB-KW"/>
</dbReference>
<dbReference type="PROSITE" id="PS51779">
    <property type="entry name" value="POTRA"/>
    <property type="match status" value="1"/>
</dbReference>
<dbReference type="Gene3D" id="3.10.20.310">
    <property type="entry name" value="membrane protein fhac"/>
    <property type="match status" value="1"/>
</dbReference>
<dbReference type="Pfam" id="PF03799">
    <property type="entry name" value="FtsQ_DivIB_C"/>
    <property type="match status" value="1"/>
</dbReference>
<evidence type="ECO:0000256" key="5">
    <source>
        <dbReference type="ARBA" id="ARBA00022692"/>
    </source>
</evidence>
<dbReference type="InterPro" id="IPR013685">
    <property type="entry name" value="POTRA_FtsQ_type"/>
</dbReference>
<dbReference type="InterPro" id="IPR045335">
    <property type="entry name" value="FtsQ_C_sf"/>
</dbReference>
<organism evidence="11 12">
    <name type="scientific">Hydrogenophaga bisanensis</name>
    <dbReference type="NCBI Taxonomy" id="439611"/>
    <lineage>
        <taxon>Bacteria</taxon>
        <taxon>Pseudomonadati</taxon>
        <taxon>Pseudomonadota</taxon>
        <taxon>Betaproteobacteria</taxon>
        <taxon>Burkholderiales</taxon>
        <taxon>Comamonadaceae</taxon>
        <taxon>Hydrogenophaga</taxon>
    </lineage>
</organism>
<dbReference type="Pfam" id="PF08478">
    <property type="entry name" value="POTRA_1"/>
    <property type="match status" value="1"/>
</dbReference>
<comment type="caution">
    <text evidence="11">The sequence shown here is derived from an EMBL/GenBank/DDBJ whole genome shotgun (WGS) entry which is preliminary data.</text>
</comment>
<evidence type="ECO:0000256" key="8">
    <source>
        <dbReference type="ARBA" id="ARBA00023306"/>
    </source>
</evidence>
<evidence type="ECO:0000256" key="7">
    <source>
        <dbReference type="ARBA" id="ARBA00023136"/>
    </source>
</evidence>
<reference evidence="12" key="1">
    <citation type="journal article" date="2019" name="Int. J. Syst. Evol. Microbiol.">
        <title>The Global Catalogue of Microorganisms (GCM) 10K type strain sequencing project: providing services to taxonomists for standard genome sequencing and annotation.</title>
        <authorList>
            <consortium name="The Broad Institute Genomics Platform"/>
            <consortium name="The Broad Institute Genome Sequencing Center for Infectious Disease"/>
            <person name="Wu L."/>
            <person name="Ma J."/>
        </authorList>
    </citation>
    <scope>NUCLEOTIDE SEQUENCE [LARGE SCALE GENOMIC DNA]</scope>
    <source>
        <strain evidence="12">CCUG 54518</strain>
    </source>
</reference>
<keyword evidence="4 9" id="KW-0132">Cell division</keyword>
<comment type="function">
    <text evidence="9">Essential cell division protein. May link together the upstream cell division proteins, which are predominantly cytoplasmic, with the downstream cell division proteins, which are predominantly periplasmic. May control correct divisome assembly.</text>
</comment>
<evidence type="ECO:0000313" key="11">
    <source>
        <dbReference type="EMBL" id="MFC7433481.1"/>
    </source>
</evidence>
<gene>
    <name evidence="9" type="primary">ftsQ</name>
    <name evidence="11" type="ORF">ACFQNJ_03045</name>
</gene>
<keyword evidence="3 9" id="KW-0997">Cell inner membrane</keyword>
<dbReference type="InterPro" id="IPR005548">
    <property type="entry name" value="Cell_div_FtsQ/DivIB_C"/>
</dbReference>
<feature type="transmembrane region" description="Helical" evidence="9">
    <location>
        <begin position="16"/>
        <end position="37"/>
    </location>
</feature>
<dbReference type="EMBL" id="JBHTBX010000002">
    <property type="protein sequence ID" value="MFC7433481.1"/>
    <property type="molecule type" value="Genomic_DNA"/>
</dbReference>
<dbReference type="InterPro" id="IPR026579">
    <property type="entry name" value="FtsQ"/>
</dbReference>
<dbReference type="PANTHER" id="PTHR35851:SF1">
    <property type="entry name" value="CELL DIVISION PROTEIN FTSQ"/>
    <property type="match status" value="1"/>
</dbReference>
<accession>A0ABW2R650</accession>
<evidence type="ECO:0000256" key="1">
    <source>
        <dbReference type="ARBA" id="ARBA00004370"/>
    </source>
</evidence>
<keyword evidence="6 9" id="KW-1133">Transmembrane helix</keyword>
<evidence type="ECO:0000256" key="6">
    <source>
        <dbReference type="ARBA" id="ARBA00022989"/>
    </source>
</evidence>
<protein>
    <recommendedName>
        <fullName evidence="9">Cell division protein FtsQ</fullName>
    </recommendedName>
</protein>
<dbReference type="InterPro" id="IPR034746">
    <property type="entry name" value="POTRA"/>
</dbReference>
<evidence type="ECO:0000256" key="4">
    <source>
        <dbReference type="ARBA" id="ARBA00022618"/>
    </source>
</evidence>